<proteinExistence type="predicted"/>
<dbReference type="EMBL" id="RQHV01000062">
    <property type="protein sequence ID" value="TGN06925.1"/>
    <property type="molecule type" value="Genomic_DNA"/>
</dbReference>
<dbReference type="AlphaFoldDB" id="A0A4R9LL15"/>
<keyword evidence="2" id="KW-1185">Reference proteome</keyword>
<evidence type="ECO:0000313" key="2">
    <source>
        <dbReference type="Proteomes" id="UP000298264"/>
    </source>
</evidence>
<organism evidence="1 2">
    <name type="scientific">Leptospira ilyithenensis</name>
    <dbReference type="NCBI Taxonomy" id="2484901"/>
    <lineage>
        <taxon>Bacteria</taxon>
        <taxon>Pseudomonadati</taxon>
        <taxon>Spirochaetota</taxon>
        <taxon>Spirochaetia</taxon>
        <taxon>Leptospirales</taxon>
        <taxon>Leptospiraceae</taxon>
        <taxon>Leptospira</taxon>
    </lineage>
</organism>
<accession>A0A4R9LL15</accession>
<dbReference type="RefSeq" id="WP_135765650.1">
    <property type="nucleotide sequence ID" value="NZ_RQHV01000062.1"/>
</dbReference>
<protein>
    <submittedName>
        <fullName evidence="1">Uncharacterized protein</fullName>
    </submittedName>
</protein>
<evidence type="ECO:0000313" key="1">
    <source>
        <dbReference type="EMBL" id="TGN06925.1"/>
    </source>
</evidence>
<name>A0A4R9LL15_9LEPT</name>
<sequence>MTRLFLFKKFYYPGLAFLFFLFLSGGLYSESNFLSLEDRERFLNFQGKSVGEIFLCQSENKKVFGKNTALSSECYAIEQNPISNALALFLEQARTEESQFGFYTTDGKQIHPEWEEEGYGRLVLLSFVITNKQQLFVQVVRKDKAYFFLRTIPGNWVRSE</sequence>
<comment type="caution">
    <text evidence="1">The sequence shown here is derived from an EMBL/GenBank/DDBJ whole genome shotgun (WGS) entry which is preliminary data.</text>
</comment>
<dbReference type="OrthoDB" id="344638at2"/>
<reference evidence="1" key="1">
    <citation type="journal article" date="2019" name="PLoS Negl. Trop. Dis.">
        <title>Revisiting the worldwide diversity of Leptospira species in the environment.</title>
        <authorList>
            <person name="Vincent A.T."/>
            <person name="Schiettekatte O."/>
            <person name="Bourhy P."/>
            <person name="Veyrier F.J."/>
            <person name="Picardeau M."/>
        </authorList>
    </citation>
    <scope>NUCLEOTIDE SEQUENCE [LARGE SCALE GENOMIC DNA]</scope>
    <source>
        <strain evidence="1">201400974</strain>
    </source>
</reference>
<dbReference type="Proteomes" id="UP000298264">
    <property type="component" value="Unassembled WGS sequence"/>
</dbReference>
<gene>
    <name evidence="1" type="ORF">EHS11_17465</name>
</gene>